<evidence type="ECO:0000313" key="3">
    <source>
        <dbReference type="EMBL" id="KAF6145354.1"/>
    </source>
</evidence>
<name>A0A7J7LS68_9MAGN</name>
<keyword evidence="1" id="KW-0175">Coiled coil</keyword>
<evidence type="ECO:0000256" key="1">
    <source>
        <dbReference type="SAM" id="Coils"/>
    </source>
</evidence>
<feature type="coiled-coil region" evidence="1">
    <location>
        <begin position="178"/>
        <end position="205"/>
    </location>
</feature>
<gene>
    <name evidence="3" type="ORF">GIB67_016815</name>
</gene>
<protein>
    <submittedName>
        <fullName evidence="3">Uncharacterized protein</fullName>
    </submittedName>
</protein>
<evidence type="ECO:0000256" key="2">
    <source>
        <dbReference type="SAM" id="MobiDB-lite"/>
    </source>
</evidence>
<organism evidence="3 4">
    <name type="scientific">Kingdonia uniflora</name>
    <dbReference type="NCBI Taxonomy" id="39325"/>
    <lineage>
        <taxon>Eukaryota</taxon>
        <taxon>Viridiplantae</taxon>
        <taxon>Streptophyta</taxon>
        <taxon>Embryophyta</taxon>
        <taxon>Tracheophyta</taxon>
        <taxon>Spermatophyta</taxon>
        <taxon>Magnoliopsida</taxon>
        <taxon>Ranunculales</taxon>
        <taxon>Circaeasteraceae</taxon>
        <taxon>Kingdonia</taxon>
    </lineage>
</organism>
<evidence type="ECO:0000313" key="4">
    <source>
        <dbReference type="Proteomes" id="UP000541444"/>
    </source>
</evidence>
<reference evidence="3 4" key="1">
    <citation type="journal article" date="2020" name="IScience">
        <title>Genome Sequencing of the Endangered Kingdonia uniflora (Circaeasteraceae, Ranunculales) Reveals Potential Mechanisms of Evolutionary Specialization.</title>
        <authorList>
            <person name="Sun Y."/>
            <person name="Deng T."/>
            <person name="Zhang A."/>
            <person name="Moore M.J."/>
            <person name="Landis J.B."/>
            <person name="Lin N."/>
            <person name="Zhang H."/>
            <person name="Zhang X."/>
            <person name="Huang J."/>
            <person name="Zhang X."/>
            <person name="Sun H."/>
            <person name="Wang H."/>
        </authorList>
    </citation>
    <scope>NUCLEOTIDE SEQUENCE [LARGE SCALE GENOMIC DNA]</scope>
    <source>
        <strain evidence="3">TB1705</strain>
        <tissue evidence="3">Leaf</tissue>
    </source>
</reference>
<accession>A0A7J7LS68</accession>
<sequence>MATDDDDGMFGIHQKHQAPQVNVDGDTPVDHYEAGGEQYHASLNEHATLSPNAHDTMPIRVESCGLDQQINALNDELQKLKEDKDQESETNIKPAEALKEKILECKNKQDTNVSLEVELRQKSGLEECNASLSIELNKKPKENKSLKAANAILMEQIDLQLLPATPILNWTSKYKREATRVTEEANDLHKKLVNAEEMKKSLEVNNNEWEVWRQALKKALASEGMGDMGNPTFEELFE</sequence>
<keyword evidence="4" id="KW-1185">Reference proteome</keyword>
<feature type="region of interest" description="Disordered" evidence="2">
    <location>
        <begin position="1"/>
        <end position="26"/>
    </location>
</feature>
<dbReference type="AlphaFoldDB" id="A0A7J7LS68"/>
<comment type="caution">
    <text evidence="3">The sequence shown here is derived from an EMBL/GenBank/DDBJ whole genome shotgun (WGS) entry which is preliminary data.</text>
</comment>
<dbReference type="EMBL" id="JACGCM010002073">
    <property type="protein sequence ID" value="KAF6145354.1"/>
    <property type="molecule type" value="Genomic_DNA"/>
</dbReference>
<dbReference type="Proteomes" id="UP000541444">
    <property type="component" value="Unassembled WGS sequence"/>
</dbReference>
<proteinExistence type="predicted"/>